<gene>
    <name evidence="5" type="ORF">PENSUB_9591</name>
</gene>
<dbReference type="InterPro" id="IPR050327">
    <property type="entry name" value="Proton-linked_MCT"/>
</dbReference>
<feature type="transmembrane region" description="Helical" evidence="3">
    <location>
        <begin position="56"/>
        <end position="74"/>
    </location>
</feature>
<evidence type="ECO:0000256" key="1">
    <source>
        <dbReference type="ARBA" id="ARBA00004141"/>
    </source>
</evidence>
<dbReference type="PANTHER" id="PTHR11360">
    <property type="entry name" value="MONOCARBOXYLATE TRANSPORTER"/>
    <property type="match status" value="1"/>
</dbReference>
<dbReference type="InterPro" id="IPR036259">
    <property type="entry name" value="MFS_trans_sf"/>
</dbReference>
<feature type="transmembrane region" description="Helical" evidence="3">
    <location>
        <begin position="86"/>
        <end position="103"/>
    </location>
</feature>
<evidence type="ECO:0000256" key="2">
    <source>
        <dbReference type="ARBA" id="ARBA00006727"/>
    </source>
</evidence>
<keyword evidence="6" id="KW-1185">Reference proteome</keyword>
<dbReference type="GO" id="GO:0016020">
    <property type="term" value="C:membrane"/>
    <property type="evidence" value="ECO:0007669"/>
    <property type="project" value="UniProtKB-SubCell"/>
</dbReference>
<feature type="transmembrane region" description="Helical" evidence="3">
    <location>
        <begin position="115"/>
        <end position="140"/>
    </location>
</feature>
<comment type="similarity">
    <text evidence="2">Belongs to the major facilitator superfamily. Monocarboxylate porter (TC 2.A.1.13) family.</text>
</comment>
<dbReference type="SUPFAM" id="SSF103473">
    <property type="entry name" value="MFS general substrate transporter"/>
    <property type="match status" value="1"/>
</dbReference>
<keyword evidence="3" id="KW-1133">Transmembrane helix</keyword>
<organism evidence="5 6">
    <name type="scientific">Penicillium subrubescens</name>
    <dbReference type="NCBI Taxonomy" id="1316194"/>
    <lineage>
        <taxon>Eukaryota</taxon>
        <taxon>Fungi</taxon>
        <taxon>Dikarya</taxon>
        <taxon>Ascomycota</taxon>
        <taxon>Pezizomycotina</taxon>
        <taxon>Eurotiomycetes</taxon>
        <taxon>Eurotiomycetidae</taxon>
        <taxon>Eurotiales</taxon>
        <taxon>Aspergillaceae</taxon>
        <taxon>Penicillium</taxon>
    </lineage>
</organism>
<feature type="transmembrane region" description="Helical" evidence="3">
    <location>
        <begin position="152"/>
        <end position="175"/>
    </location>
</feature>
<dbReference type="Pfam" id="PF07690">
    <property type="entry name" value="MFS_1"/>
    <property type="match status" value="1"/>
</dbReference>
<keyword evidence="3" id="KW-0812">Transmembrane</keyword>
<dbReference type="AlphaFoldDB" id="A0A1Q5TCS3"/>
<dbReference type="PROSITE" id="PS50850">
    <property type="entry name" value="MFS"/>
    <property type="match status" value="1"/>
</dbReference>
<feature type="transmembrane region" description="Helical" evidence="3">
    <location>
        <begin position="181"/>
        <end position="202"/>
    </location>
</feature>
<reference evidence="5 6" key="1">
    <citation type="submission" date="2016-10" db="EMBL/GenBank/DDBJ databases">
        <title>Genome sequence of the ascomycete fungus Penicillium subrubescens.</title>
        <authorList>
            <person name="De Vries R.P."/>
            <person name="Peng M."/>
            <person name="Dilokpimol A."/>
            <person name="Hilden K."/>
            <person name="Makela M.R."/>
            <person name="Grigoriev I."/>
            <person name="Riley R."/>
            <person name="Granchi Z."/>
        </authorList>
    </citation>
    <scope>NUCLEOTIDE SEQUENCE [LARGE SCALE GENOMIC DNA]</scope>
    <source>
        <strain evidence="5 6">CBS 132785</strain>
    </source>
</reference>
<feature type="transmembrane region" description="Helical" evidence="3">
    <location>
        <begin position="286"/>
        <end position="306"/>
    </location>
</feature>
<feature type="domain" description="Major facilitator superfamily (MFS) profile" evidence="4">
    <location>
        <begin position="118"/>
        <end position="312"/>
    </location>
</feature>
<evidence type="ECO:0000259" key="4">
    <source>
        <dbReference type="PROSITE" id="PS50850"/>
    </source>
</evidence>
<dbReference type="EMBL" id="MNBE01000682">
    <property type="protein sequence ID" value="OKO98011.1"/>
    <property type="molecule type" value="Genomic_DNA"/>
</dbReference>
<evidence type="ECO:0000256" key="3">
    <source>
        <dbReference type="SAM" id="Phobius"/>
    </source>
</evidence>
<dbReference type="Gene3D" id="1.20.1250.20">
    <property type="entry name" value="MFS general substrate transporter like domains"/>
    <property type="match status" value="1"/>
</dbReference>
<comment type="subcellular location">
    <subcellularLocation>
        <location evidence="1">Membrane</location>
        <topology evidence="1">Multi-pass membrane protein</topology>
    </subcellularLocation>
</comment>
<evidence type="ECO:0000313" key="6">
    <source>
        <dbReference type="Proteomes" id="UP000186955"/>
    </source>
</evidence>
<name>A0A1Q5TCS3_9EURO</name>
<sequence>MSFRDEYHDESYLIEAKDYAPSTASESSQAHQPSCDEQGTQPASCEDGLPLVDGGVQAWLFLTASTVLEALVWGEHFQRDLLHYKFLTCSGWAGAFGIFQDYYSVHGRFKGSANIAVIGTCAMLGNTVEALGYFLPTIYLPMYARSLGANEFLSSLTVALVNLASVFGSVLAGFLSDRYHVTTVILISTVGTVLSVFFGWGFAVTVPALYVFCVAYGLLAGGFSATWSGMANEIKKANPNADVTVIFPFMELGRGIGNIASGPLSEALLRADTWRGHAWGAYGSGYGALVVCTGVTAVVGGVSVVARQLRWV</sequence>
<keyword evidence="3" id="KW-0472">Membrane</keyword>
<accession>A0A1Q5TCS3</accession>
<dbReference type="GO" id="GO:0022857">
    <property type="term" value="F:transmembrane transporter activity"/>
    <property type="evidence" value="ECO:0007669"/>
    <property type="project" value="InterPro"/>
</dbReference>
<dbReference type="InterPro" id="IPR011701">
    <property type="entry name" value="MFS"/>
</dbReference>
<proteinExistence type="inferred from homology"/>
<protein>
    <recommendedName>
        <fullName evidence="4">Major facilitator superfamily (MFS) profile domain-containing protein</fullName>
    </recommendedName>
</protein>
<comment type="caution">
    <text evidence="5">The sequence shown here is derived from an EMBL/GenBank/DDBJ whole genome shotgun (WGS) entry which is preliminary data.</text>
</comment>
<dbReference type="InterPro" id="IPR020846">
    <property type="entry name" value="MFS_dom"/>
</dbReference>
<dbReference type="Proteomes" id="UP000186955">
    <property type="component" value="Unassembled WGS sequence"/>
</dbReference>
<evidence type="ECO:0000313" key="5">
    <source>
        <dbReference type="EMBL" id="OKO98011.1"/>
    </source>
</evidence>
<dbReference type="PANTHER" id="PTHR11360:SF287">
    <property type="entry name" value="MFS MONOCARBOXYLATE TRANSPORTER"/>
    <property type="match status" value="1"/>
</dbReference>
<feature type="transmembrane region" description="Helical" evidence="3">
    <location>
        <begin position="209"/>
        <end position="230"/>
    </location>
</feature>